<gene>
    <name evidence="15" type="ORF">DAPK24_023100</name>
</gene>
<dbReference type="InterPro" id="IPR027417">
    <property type="entry name" value="P-loop_NTPase"/>
</dbReference>
<dbReference type="PROSITE" id="PS51194">
    <property type="entry name" value="HELICASE_CTER"/>
    <property type="match status" value="1"/>
</dbReference>
<evidence type="ECO:0000313" key="16">
    <source>
        <dbReference type="Proteomes" id="UP001378960"/>
    </source>
</evidence>
<keyword evidence="7" id="KW-0067">ATP-binding</keyword>
<feature type="compositionally biased region" description="Basic residues" evidence="12">
    <location>
        <begin position="255"/>
        <end position="264"/>
    </location>
</feature>
<keyword evidence="10" id="KW-0539">Nucleus</keyword>
<comment type="subcellular location">
    <subcellularLocation>
        <location evidence="1">Nucleus</location>
    </subcellularLocation>
</comment>
<dbReference type="SUPFAM" id="SSF52540">
    <property type="entry name" value="P-loop containing nucleoside triphosphate hydrolases"/>
    <property type="match status" value="2"/>
</dbReference>
<comment type="caution">
    <text evidence="15">The sequence shown here is derived from an EMBL/GenBank/DDBJ whole genome shotgun (WGS) entry which is preliminary data.</text>
</comment>
<dbReference type="InterPro" id="IPR050496">
    <property type="entry name" value="SNF2_RAD54_helicase_repair"/>
</dbReference>
<evidence type="ECO:0000313" key="15">
    <source>
        <dbReference type="EMBL" id="GMM45735.1"/>
    </source>
</evidence>
<dbReference type="Proteomes" id="UP001378960">
    <property type="component" value="Unassembled WGS sequence"/>
</dbReference>
<evidence type="ECO:0000256" key="8">
    <source>
        <dbReference type="ARBA" id="ARBA00023125"/>
    </source>
</evidence>
<dbReference type="EMBL" id="BTGB01000003">
    <property type="protein sequence ID" value="GMM45735.1"/>
    <property type="molecule type" value="Genomic_DNA"/>
</dbReference>
<name>A0AAV5R376_PICKL</name>
<dbReference type="AlphaFoldDB" id="A0AAV5R376"/>
<dbReference type="InterPro" id="IPR001650">
    <property type="entry name" value="Helicase_C-like"/>
</dbReference>
<dbReference type="CDD" id="cd18000">
    <property type="entry name" value="DEXHc_ERCC6"/>
    <property type="match status" value="1"/>
</dbReference>
<dbReference type="CDD" id="cd18793">
    <property type="entry name" value="SF2_C_SNF"/>
    <property type="match status" value="1"/>
</dbReference>
<keyword evidence="4" id="KW-0227">DNA damage</keyword>
<protein>
    <submittedName>
        <fullName evidence="15">DNA-dependent ATPase</fullName>
    </submittedName>
</protein>
<keyword evidence="16" id="KW-1185">Reference proteome</keyword>
<dbReference type="InterPro" id="IPR000330">
    <property type="entry name" value="SNF2_N"/>
</dbReference>
<organism evidence="15 16">
    <name type="scientific">Pichia kluyveri</name>
    <name type="common">Yeast</name>
    <dbReference type="NCBI Taxonomy" id="36015"/>
    <lineage>
        <taxon>Eukaryota</taxon>
        <taxon>Fungi</taxon>
        <taxon>Dikarya</taxon>
        <taxon>Ascomycota</taxon>
        <taxon>Saccharomycotina</taxon>
        <taxon>Pichiomycetes</taxon>
        <taxon>Pichiales</taxon>
        <taxon>Pichiaceae</taxon>
        <taxon>Pichia</taxon>
    </lineage>
</organism>
<evidence type="ECO:0000259" key="13">
    <source>
        <dbReference type="PROSITE" id="PS51192"/>
    </source>
</evidence>
<evidence type="ECO:0000256" key="10">
    <source>
        <dbReference type="ARBA" id="ARBA00023242"/>
    </source>
</evidence>
<dbReference type="PROSITE" id="PS51192">
    <property type="entry name" value="HELICASE_ATP_BIND_1"/>
    <property type="match status" value="1"/>
</dbReference>
<dbReference type="PANTHER" id="PTHR45629">
    <property type="entry name" value="SNF2/RAD54 FAMILY MEMBER"/>
    <property type="match status" value="1"/>
</dbReference>
<dbReference type="GO" id="GO:0006283">
    <property type="term" value="P:transcription-coupled nucleotide-excision repair"/>
    <property type="evidence" value="ECO:0007669"/>
    <property type="project" value="TreeGrafter"/>
</dbReference>
<dbReference type="InterPro" id="IPR038718">
    <property type="entry name" value="SNF2-like_sf"/>
</dbReference>
<keyword evidence="9" id="KW-0234">DNA repair</keyword>
<evidence type="ECO:0000256" key="6">
    <source>
        <dbReference type="ARBA" id="ARBA00022806"/>
    </source>
</evidence>
<dbReference type="Pfam" id="PF00271">
    <property type="entry name" value="Helicase_C"/>
    <property type="match status" value="1"/>
</dbReference>
<feature type="region of interest" description="Disordered" evidence="12">
    <location>
        <begin position="186"/>
        <end position="206"/>
    </location>
</feature>
<evidence type="ECO:0000256" key="5">
    <source>
        <dbReference type="ARBA" id="ARBA00022801"/>
    </source>
</evidence>
<accession>A0AAV5R376</accession>
<dbReference type="GO" id="GO:0005634">
    <property type="term" value="C:nucleus"/>
    <property type="evidence" value="ECO:0007669"/>
    <property type="project" value="TreeGrafter"/>
</dbReference>
<evidence type="ECO:0000259" key="14">
    <source>
        <dbReference type="PROSITE" id="PS51194"/>
    </source>
</evidence>
<feature type="domain" description="Helicase ATP-binding" evidence="13">
    <location>
        <begin position="349"/>
        <end position="566"/>
    </location>
</feature>
<dbReference type="InterPro" id="IPR058951">
    <property type="entry name" value="WHD_Rad26_CSB-like"/>
</dbReference>
<dbReference type="InterPro" id="IPR049730">
    <property type="entry name" value="SNF2/RAD54-like_C"/>
</dbReference>
<comment type="similarity">
    <text evidence="2">Belongs to the SNF2/RAD54 helicase family.</text>
</comment>
<evidence type="ECO:0000256" key="1">
    <source>
        <dbReference type="ARBA" id="ARBA00004123"/>
    </source>
</evidence>
<evidence type="ECO:0000256" key="11">
    <source>
        <dbReference type="SAM" id="Coils"/>
    </source>
</evidence>
<evidence type="ECO:0000256" key="7">
    <source>
        <dbReference type="ARBA" id="ARBA00022840"/>
    </source>
</evidence>
<keyword evidence="11" id="KW-0175">Coiled coil</keyword>
<keyword evidence="8" id="KW-0238">DNA-binding</keyword>
<dbReference type="GO" id="GO:0016787">
    <property type="term" value="F:hydrolase activity"/>
    <property type="evidence" value="ECO:0007669"/>
    <property type="project" value="UniProtKB-KW"/>
</dbReference>
<sequence>MSSSSGNDSGDNLAGLDIKIVDQSHLEREVAIDADKTILSKELQIEEKRLAKANEKYTKYSNALAQLKRKLDSGNLKISEKTRLSVQIEELEENELISSLNDLHEIKARIKDIKLKMESNIEKDGSNFDTSTNDNGPVQLPDETRDEYLIRTGKITAFGTANSFITENDINNNNNEDVVEIPSHKNLRMPGINTDNNELNNDEDSDIEITHSKTLTNDTNSDDFKIDYDEINSDYEDDEDDYIYDDIDNAIGTKSKKKTSKKITSKTSSSQIDDGNERYYQQRLSKWVNERSSLRKKHNPEYIDNPLVDEWYKPHPTVKDAVLHKKFKLPGDIFPSLFDYQKTCVQWLSELHSQSTGGIIGDEMGLGKTVQMISFLAGLHYSKELSGPILIVCPATVLKQWCDEFHRWWPPFRAVILHSIGEGMNDKKKTKGKSKKRGIDDDDDFSDFDDLSDFEEEYNEKSNNNVKTLTKTKDNKKVRDLVNNIVKNGHVIITTYAGVRIYAQYLLPINWGYVVLDEGHKIRNPDSFITITCKQLKTPNRIILSGTPIQNNLIELWSLFDFIYPGRLGTLPIFQRQFCIPINLGGYANATNVQVQAGYKCAVILKDLVTPYLLRRLKSDVARDLPKKTEMVLFCKLTTEQRTLYQKFIDSNDLKKILSGKRNALFGIDILRKICNHPNLVDLSVKGKKITTLPKLEELTSKSGKLQVVIALLELWTNEKRKILIFTQTKQMLNILEQMLQIINQDSIKYNYMRMDGSTPIIRRQELVDEFNNDPKFNVFLLTTKVGGLGVNLTGASRVIIFDPDWNPSTDMQARERAWRLGQKQDVSIYRLIMAGSIEEKIYHRQIFKQFLTNKILKDPKQKRFFKMTDINDLFTLGDDDVEGTETADLFNTEESKFNGIKKRKTKFKSRFDNNINTINQSGKLEESDKDFINATKKAGVARLEKFDDANVKEKSMFDDDDSRVKNNENNNENNSNLMFDILKKSGIHSAVQHDDIINKTNIHDPKKNQSQIEIENEATKIANEAILALRKSRELTSKSKVYVPTWTGKHGSAGKLIVQQNKLNNITRNKNTSISRSASPIVSSSNSILNSIKKRKTDALRKPVTNSESLVTQLSNYMAGVEGNFSKSADVLENLDIDFSDTKTVDVVRNMLKGICTWDKERKGWVLKPEFR</sequence>
<dbReference type="Pfam" id="PF25875">
    <property type="entry name" value="WHD_Rad26_CSB"/>
    <property type="match status" value="1"/>
</dbReference>
<proteinExistence type="inferred from homology"/>
<evidence type="ECO:0000256" key="12">
    <source>
        <dbReference type="SAM" id="MobiDB-lite"/>
    </source>
</evidence>
<dbReference type="FunFam" id="3.40.50.10810:FF:000039">
    <property type="entry name" value="DNA repair protein Rhp26/Rad26"/>
    <property type="match status" value="1"/>
</dbReference>
<dbReference type="GO" id="GO:0005524">
    <property type="term" value="F:ATP binding"/>
    <property type="evidence" value="ECO:0007669"/>
    <property type="project" value="InterPro"/>
</dbReference>
<feature type="domain" description="Helicase C-terminal" evidence="14">
    <location>
        <begin position="708"/>
        <end position="872"/>
    </location>
</feature>
<keyword evidence="6" id="KW-0347">Helicase</keyword>
<evidence type="ECO:0000256" key="3">
    <source>
        <dbReference type="ARBA" id="ARBA00022741"/>
    </source>
</evidence>
<dbReference type="Pfam" id="PF00176">
    <property type="entry name" value="SNF2-rel_dom"/>
    <property type="match status" value="1"/>
</dbReference>
<reference evidence="15 16" key="1">
    <citation type="journal article" date="2023" name="Elife">
        <title>Identification of key yeast species and microbe-microbe interactions impacting larval growth of Drosophila in the wild.</title>
        <authorList>
            <person name="Mure A."/>
            <person name="Sugiura Y."/>
            <person name="Maeda R."/>
            <person name="Honda K."/>
            <person name="Sakurai N."/>
            <person name="Takahashi Y."/>
            <person name="Watada M."/>
            <person name="Katoh T."/>
            <person name="Gotoh A."/>
            <person name="Gotoh Y."/>
            <person name="Taniguchi I."/>
            <person name="Nakamura K."/>
            <person name="Hayashi T."/>
            <person name="Katayama T."/>
            <person name="Uemura T."/>
            <person name="Hattori Y."/>
        </authorList>
    </citation>
    <scope>NUCLEOTIDE SEQUENCE [LARGE SCALE GENOMIC DNA]</scope>
    <source>
        <strain evidence="15 16">PK-24</strain>
    </source>
</reference>
<dbReference type="SMART" id="SM00490">
    <property type="entry name" value="HELICc"/>
    <property type="match status" value="1"/>
</dbReference>
<keyword evidence="5" id="KW-0378">Hydrolase</keyword>
<dbReference type="SMART" id="SM00487">
    <property type="entry name" value="DEXDc"/>
    <property type="match status" value="1"/>
</dbReference>
<dbReference type="InterPro" id="IPR014001">
    <property type="entry name" value="Helicase_ATP-bd"/>
</dbReference>
<keyword evidence="3" id="KW-0547">Nucleotide-binding</keyword>
<dbReference type="GO" id="GO:0008094">
    <property type="term" value="F:ATP-dependent activity, acting on DNA"/>
    <property type="evidence" value="ECO:0007669"/>
    <property type="project" value="TreeGrafter"/>
</dbReference>
<dbReference type="PANTHER" id="PTHR45629:SF7">
    <property type="entry name" value="DNA EXCISION REPAIR PROTEIN ERCC-6-RELATED"/>
    <property type="match status" value="1"/>
</dbReference>
<dbReference type="Gene3D" id="3.40.50.10810">
    <property type="entry name" value="Tandem AAA-ATPase domain"/>
    <property type="match status" value="2"/>
</dbReference>
<feature type="region of interest" description="Disordered" evidence="12">
    <location>
        <begin position="255"/>
        <end position="275"/>
    </location>
</feature>
<dbReference type="Gene3D" id="3.40.50.300">
    <property type="entry name" value="P-loop containing nucleotide triphosphate hydrolases"/>
    <property type="match status" value="1"/>
</dbReference>
<evidence type="ECO:0000256" key="9">
    <source>
        <dbReference type="ARBA" id="ARBA00023204"/>
    </source>
</evidence>
<evidence type="ECO:0000256" key="4">
    <source>
        <dbReference type="ARBA" id="ARBA00022763"/>
    </source>
</evidence>
<evidence type="ECO:0000256" key="2">
    <source>
        <dbReference type="ARBA" id="ARBA00007025"/>
    </source>
</evidence>
<feature type="coiled-coil region" evidence="11">
    <location>
        <begin position="36"/>
        <end position="70"/>
    </location>
</feature>